<dbReference type="PROSITE" id="PS00107">
    <property type="entry name" value="PROTEIN_KINASE_ATP"/>
    <property type="match status" value="1"/>
</dbReference>
<dbReference type="SMART" id="SM00220">
    <property type="entry name" value="S_TKc"/>
    <property type="match status" value="1"/>
</dbReference>
<dbReference type="Pfam" id="PF00069">
    <property type="entry name" value="Pkinase"/>
    <property type="match status" value="1"/>
</dbReference>
<dbReference type="Proteomes" id="UP000325606">
    <property type="component" value="Chromosome"/>
</dbReference>
<organism evidence="5 6">
    <name type="scientific">Nitrincola iocasae</name>
    <dbReference type="NCBI Taxonomy" id="2614693"/>
    <lineage>
        <taxon>Bacteria</taxon>
        <taxon>Pseudomonadati</taxon>
        <taxon>Pseudomonadota</taxon>
        <taxon>Gammaproteobacteria</taxon>
        <taxon>Oceanospirillales</taxon>
        <taxon>Oceanospirillaceae</taxon>
        <taxon>Nitrincola</taxon>
    </lineage>
</organism>
<evidence type="ECO:0000313" key="5">
    <source>
        <dbReference type="EMBL" id="QEW06448.1"/>
    </source>
</evidence>
<evidence type="ECO:0000313" key="6">
    <source>
        <dbReference type="Proteomes" id="UP000325606"/>
    </source>
</evidence>
<dbReference type="EMBL" id="CP044222">
    <property type="protein sequence ID" value="QEW06448.1"/>
    <property type="molecule type" value="Genomic_DNA"/>
</dbReference>
<evidence type="ECO:0000256" key="2">
    <source>
        <dbReference type="ARBA" id="ARBA00022840"/>
    </source>
</evidence>
<evidence type="ECO:0000256" key="3">
    <source>
        <dbReference type="PROSITE-ProRule" id="PRU10141"/>
    </source>
</evidence>
<sequence>MTRPLLQQFYINEEQSIYLMSHEDAQKIKDWVQLCMAQLSLLGFSDIEFIGKGAYGFVFAGRSNELADYVFKFSRINLPQAVQDRLEDEAWMQSQVLHPGIPAVSEYTRISRQSVLMMERAPGMDLEAYSVQQGRLSPRLIIKIAAQLVDVLSALRTFKRHDQLAPIVHGDIKPSNIVFNPADESIKLIDWGSSVFAQLDSDGQPVAAPGLSFLSENLHSTNARLGDVYFIGEDQLNGGLSSPRFDEQGLAGTLYALASGQSCRYGYDAIPATALGLPKAFAITLQTLSAGNDQNKLQAGDYLISQMPYMKKWVIPDMAVIPDKPQIPIWVFQDQQHMETVVYTSRKSFLREANLDPELLVDVDDVELEKYYKNFMHGMGRTERAFLCAISRLGKYPVLGGLAIRWEDDDIFIDSSLNLHAPELKQPFTSAVNTMVTLARAIHREGVFKCCLFDAKNTLHLQRENETQAFMPPAGMAIPFEVTQAPLNEDSSRNHSYFEDGQDPDELLQLPQSIMQEIAFLNEIRHTGLIIFEALPTHLKIHNYYVLLDPDREADFAAALERIVQSLPDIDGLGVSGFMKMPYKNTREFKRIQGVSQLDLELK</sequence>
<keyword evidence="5" id="KW-0418">Kinase</keyword>
<dbReference type="InterPro" id="IPR011009">
    <property type="entry name" value="Kinase-like_dom_sf"/>
</dbReference>
<feature type="binding site" evidence="3">
    <location>
        <position position="72"/>
    </location>
    <ligand>
        <name>ATP</name>
        <dbReference type="ChEBI" id="CHEBI:30616"/>
    </ligand>
</feature>
<dbReference type="InterPro" id="IPR053235">
    <property type="entry name" value="Ser_Thr_kinase"/>
</dbReference>
<keyword evidence="1 3" id="KW-0547">Nucleotide-binding</keyword>
<protein>
    <submittedName>
        <fullName evidence="5">Serine/threonine protein kinase</fullName>
    </submittedName>
</protein>
<name>A0A5J6LDP4_9GAMM</name>
<proteinExistence type="predicted"/>
<dbReference type="GO" id="GO:0005737">
    <property type="term" value="C:cytoplasm"/>
    <property type="evidence" value="ECO:0007669"/>
    <property type="project" value="TreeGrafter"/>
</dbReference>
<dbReference type="GO" id="GO:0004674">
    <property type="term" value="F:protein serine/threonine kinase activity"/>
    <property type="evidence" value="ECO:0007669"/>
    <property type="project" value="UniProtKB-KW"/>
</dbReference>
<dbReference type="PANTHER" id="PTHR24361">
    <property type="entry name" value="MITOGEN-ACTIVATED KINASE KINASE KINASE"/>
    <property type="match status" value="1"/>
</dbReference>
<keyword evidence="5" id="KW-0723">Serine/threonine-protein kinase</keyword>
<dbReference type="Gene3D" id="1.10.510.10">
    <property type="entry name" value="Transferase(Phosphotransferase) domain 1"/>
    <property type="match status" value="1"/>
</dbReference>
<dbReference type="SUPFAM" id="SSF56112">
    <property type="entry name" value="Protein kinase-like (PK-like)"/>
    <property type="match status" value="1"/>
</dbReference>
<evidence type="ECO:0000259" key="4">
    <source>
        <dbReference type="PROSITE" id="PS50011"/>
    </source>
</evidence>
<dbReference type="AlphaFoldDB" id="A0A5J6LDP4"/>
<keyword evidence="5" id="KW-0808">Transferase</keyword>
<gene>
    <name evidence="5" type="ORF">F5I99_07960</name>
</gene>
<dbReference type="GO" id="GO:0005524">
    <property type="term" value="F:ATP binding"/>
    <property type="evidence" value="ECO:0007669"/>
    <property type="project" value="UniProtKB-UniRule"/>
</dbReference>
<reference evidence="5 6" key="1">
    <citation type="submission" date="2019-09" db="EMBL/GenBank/DDBJ databases">
        <title>Nitrincola iocasae sp. nov., a bacterium isolated from the sediment collected at a cold seep field in South China Sea.</title>
        <authorList>
            <person name="Zhang H."/>
            <person name="Wang H."/>
            <person name="Li C."/>
        </authorList>
    </citation>
    <scope>NUCLEOTIDE SEQUENCE [LARGE SCALE GENOMIC DNA]</scope>
    <source>
        <strain evidence="5 6">KXZD1103</strain>
    </source>
</reference>
<keyword evidence="2 3" id="KW-0067">ATP-binding</keyword>
<accession>A0A5J6LDP4</accession>
<keyword evidence="6" id="KW-1185">Reference proteome</keyword>
<evidence type="ECO:0000256" key="1">
    <source>
        <dbReference type="ARBA" id="ARBA00022741"/>
    </source>
</evidence>
<dbReference type="InterPro" id="IPR008271">
    <property type="entry name" value="Ser/Thr_kinase_AS"/>
</dbReference>
<dbReference type="InterPro" id="IPR017441">
    <property type="entry name" value="Protein_kinase_ATP_BS"/>
</dbReference>
<dbReference type="PROSITE" id="PS50011">
    <property type="entry name" value="PROTEIN_KINASE_DOM"/>
    <property type="match status" value="1"/>
</dbReference>
<dbReference type="KEGG" id="nik:F5I99_07960"/>
<dbReference type="InterPro" id="IPR000719">
    <property type="entry name" value="Prot_kinase_dom"/>
</dbReference>
<dbReference type="PROSITE" id="PS00108">
    <property type="entry name" value="PROTEIN_KINASE_ST"/>
    <property type="match status" value="1"/>
</dbReference>
<feature type="domain" description="Protein kinase" evidence="4">
    <location>
        <begin position="44"/>
        <end position="310"/>
    </location>
</feature>
<dbReference type="RefSeq" id="WP_151054800.1">
    <property type="nucleotide sequence ID" value="NZ_CP044222.1"/>
</dbReference>